<evidence type="ECO:0000313" key="2">
    <source>
        <dbReference type="Proteomes" id="UP001144313"/>
    </source>
</evidence>
<reference evidence="1" key="1">
    <citation type="submission" date="2022-12" db="EMBL/GenBank/DDBJ databases">
        <title>Reference genome sequencing for broad-spectrum identification of bacterial and archaeal isolates by mass spectrometry.</title>
        <authorList>
            <person name="Sekiguchi Y."/>
            <person name="Tourlousse D.M."/>
        </authorList>
    </citation>
    <scope>NUCLEOTIDE SEQUENCE</scope>
    <source>
        <strain evidence="1">LLR39Z86</strain>
    </source>
</reference>
<dbReference type="Proteomes" id="UP001144313">
    <property type="component" value="Unassembled WGS sequence"/>
</dbReference>
<dbReference type="RefSeq" id="WP_270113237.1">
    <property type="nucleotide sequence ID" value="NZ_BAAAOL010000017.1"/>
</dbReference>
<proteinExistence type="predicted"/>
<organism evidence="1 2">
    <name type="scientific">Glycomyces algeriensis</name>
    <dbReference type="NCBI Taxonomy" id="256037"/>
    <lineage>
        <taxon>Bacteria</taxon>
        <taxon>Bacillati</taxon>
        <taxon>Actinomycetota</taxon>
        <taxon>Actinomycetes</taxon>
        <taxon>Glycomycetales</taxon>
        <taxon>Glycomycetaceae</taxon>
        <taxon>Glycomyces</taxon>
    </lineage>
</organism>
<evidence type="ECO:0000313" key="1">
    <source>
        <dbReference type="EMBL" id="GLI42906.1"/>
    </source>
</evidence>
<gene>
    <name evidence="1" type="ORF">GALLR39Z86_27560</name>
</gene>
<keyword evidence="2" id="KW-1185">Reference proteome</keyword>
<accession>A0A9W6G9D8</accession>
<name>A0A9W6G9D8_9ACTN</name>
<protein>
    <submittedName>
        <fullName evidence="1">Uncharacterized protein</fullName>
    </submittedName>
</protein>
<sequence length="76" mass="8200">MTSGDAGRVTGTADKDYNIIRFAEACLSNVLRLETCIADAEQAGDHELVEFFQRAQAASRRGAEDGKALLARRLAS</sequence>
<dbReference type="EMBL" id="BSDT01000001">
    <property type="protein sequence ID" value="GLI42906.1"/>
    <property type="molecule type" value="Genomic_DNA"/>
</dbReference>
<comment type="caution">
    <text evidence="1">The sequence shown here is derived from an EMBL/GenBank/DDBJ whole genome shotgun (WGS) entry which is preliminary data.</text>
</comment>
<dbReference type="AlphaFoldDB" id="A0A9W6G9D8"/>